<dbReference type="PANTHER" id="PTHR43048:SF3">
    <property type="entry name" value="METHYLMALONYL-COA EPIMERASE, MITOCHONDRIAL"/>
    <property type="match status" value="1"/>
</dbReference>
<dbReference type="InterPro" id="IPR029068">
    <property type="entry name" value="Glyas_Bleomycin-R_OHBP_Dase"/>
</dbReference>
<evidence type="ECO:0000259" key="2">
    <source>
        <dbReference type="PROSITE" id="PS51819"/>
    </source>
</evidence>
<dbReference type="Gene3D" id="3.10.180.10">
    <property type="entry name" value="2,3-Dihydroxybiphenyl 1,2-Dioxygenase, domain 1"/>
    <property type="match status" value="2"/>
</dbReference>
<keyword evidence="4" id="KW-1185">Reference proteome</keyword>
<proteinExistence type="predicted"/>
<dbReference type="EMBL" id="CP014143">
    <property type="protein sequence ID" value="AOS97603.1"/>
    <property type="molecule type" value="Genomic_DNA"/>
</dbReference>
<dbReference type="Pfam" id="PF00903">
    <property type="entry name" value="Glyoxalase"/>
    <property type="match status" value="2"/>
</dbReference>
<evidence type="ECO:0000313" key="3">
    <source>
        <dbReference type="EMBL" id="AOS97603.1"/>
    </source>
</evidence>
<dbReference type="RefSeq" id="WP_083260936.1">
    <property type="nucleotide sequence ID" value="NZ_CP014143.1"/>
</dbReference>
<dbReference type="PATRIC" id="fig|1769779.3.peg.2187"/>
<dbReference type="KEGG" id="micc:AUP74_02188"/>
<organism evidence="3 4">
    <name type="scientific">Microbulbifer aggregans</name>
    <dbReference type="NCBI Taxonomy" id="1769779"/>
    <lineage>
        <taxon>Bacteria</taxon>
        <taxon>Pseudomonadati</taxon>
        <taxon>Pseudomonadota</taxon>
        <taxon>Gammaproteobacteria</taxon>
        <taxon>Cellvibrionales</taxon>
        <taxon>Microbulbiferaceae</taxon>
        <taxon>Microbulbifer</taxon>
    </lineage>
</organism>
<reference evidence="4" key="1">
    <citation type="submission" date="2016-01" db="EMBL/GenBank/DDBJ databases">
        <title>Complete genome sequence of Microbulbifer sp. CCB-MM1, a halophile isolated from Matang Mangrove Forest, Perak.</title>
        <authorList>
            <person name="Moh T.H."/>
            <person name="Dinesh B."/>
            <person name="Lau N.-S."/>
            <person name="Go F."/>
            <person name="Alexander Chong S.-C."/>
        </authorList>
    </citation>
    <scope>NUCLEOTIDE SEQUENCE [LARGE SCALE GENOMIC DNA]</scope>
    <source>
        <strain evidence="4">CCB-MM1</strain>
    </source>
</reference>
<dbReference type="PANTHER" id="PTHR43048">
    <property type="entry name" value="METHYLMALONYL-COA EPIMERASE"/>
    <property type="match status" value="1"/>
</dbReference>
<dbReference type="AlphaFoldDB" id="A0A1C9W8Y2"/>
<protein>
    <submittedName>
        <fullName evidence="3">Glyoxalase-like domain protein</fullName>
    </submittedName>
</protein>
<accession>A0A1C9W8Y2</accession>
<feature type="domain" description="VOC" evidence="2">
    <location>
        <begin position="351"/>
        <end position="470"/>
    </location>
</feature>
<evidence type="ECO:0000313" key="4">
    <source>
        <dbReference type="Proteomes" id="UP000095672"/>
    </source>
</evidence>
<dbReference type="GO" id="GO:0046491">
    <property type="term" value="P:L-methylmalonyl-CoA metabolic process"/>
    <property type="evidence" value="ECO:0007669"/>
    <property type="project" value="TreeGrafter"/>
</dbReference>
<dbReference type="InterPro" id="IPR004360">
    <property type="entry name" value="Glyas_Fos-R_dOase_dom"/>
</dbReference>
<dbReference type="SUPFAM" id="SSF54593">
    <property type="entry name" value="Glyoxalase/Bleomycin resistance protein/Dihydroxybiphenyl dioxygenase"/>
    <property type="match status" value="2"/>
</dbReference>
<dbReference type="GO" id="GO:0046872">
    <property type="term" value="F:metal ion binding"/>
    <property type="evidence" value="ECO:0007669"/>
    <property type="project" value="UniProtKB-KW"/>
</dbReference>
<dbReference type="InterPro" id="IPR037523">
    <property type="entry name" value="VOC_core"/>
</dbReference>
<dbReference type="PROSITE" id="PS51257">
    <property type="entry name" value="PROKAR_LIPOPROTEIN"/>
    <property type="match status" value="1"/>
</dbReference>
<dbReference type="CDD" id="cd06587">
    <property type="entry name" value="VOC"/>
    <property type="match status" value="1"/>
</dbReference>
<gene>
    <name evidence="3" type="ORF">AUP74_02188</name>
</gene>
<sequence>MKTLEEALRWSMISTALVCLIVGCTVGRVQDTSGSPISGADIVAYGQCAGDGCEANKVATEAPSGTLTGYHASTNANGLFFFDPYAEQVPPSEAMAIVVPEGSSDNYYKMQISQVGFQDVWRDYTPKFEQHVHDGSTYLISQVPDTFLCRFDEVDTDGDGICDAAETLYGMSSVAADTDSDGTYDDQELYGTGSPFKINTRKLIRYSINVSDIESSKAFYERLGFQSSVESTLDISDPDQAQALNLAPYQVESAIMVLDDGFVVELNQFITLYDSEPVNTGVALGMTGLTLDTENLVADMASLDAVGVSYDVVSELYGDPLAITLTDPDGIGVMLIQRAGPTNTSADYAHGIAGPTIYVSDYQSSLEFYQNLGFRLKERANQPDTLSLGNLREVTLVETSSSSGPYEEANHLGISRLAIETTNLDQDIQILQEQGVSFYSSPVTQPVPFEELRSVAFEDPDGTIIELVQYSWADRPARLGDGSGAGRESLPLGEMCDGTPESFYGERLFEPVLCGDTGLPVPVPRLEAAPRHQALYASERCGTPLIFQTAEQRFDCATVEFFLGLQDGRKSEREHSMRYISKAIQLAEGDASTMTDEYKYNLARMYEYRAIGKNGMGLENGVFEYLVYPELHAGADFARTEELNPGNIPAIAFGLSNDLTSARIAGDEELAVAKAWEILEFAETAGNPNTLEAINVGVILTLMGIVADFPMNTGLPQRMLEDFLWAMSFDGDLDYFTVNTKKAPFIRPGLEYALASLYARNGLRDEYIAQLEVVAAQPRYEEWAWYDFVEAQRANPNRMLAKFESFGGDGYSDTYAGSNNGCMVCHGNQ</sequence>
<name>A0A1C9W8Y2_9GAMM</name>
<dbReference type="Proteomes" id="UP000095672">
    <property type="component" value="Chromosome"/>
</dbReference>
<keyword evidence="1" id="KW-0479">Metal-binding</keyword>
<dbReference type="PROSITE" id="PS51819">
    <property type="entry name" value="VOC"/>
    <property type="match status" value="1"/>
</dbReference>
<dbReference type="STRING" id="1769779.AUP74_02188"/>
<dbReference type="GO" id="GO:0004493">
    <property type="term" value="F:methylmalonyl-CoA epimerase activity"/>
    <property type="evidence" value="ECO:0007669"/>
    <property type="project" value="TreeGrafter"/>
</dbReference>
<dbReference type="OrthoDB" id="9795618at2"/>
<dbReference type="InterPro" id="IPR051785">
    <property type="entry name" value="MMCE/EMCE_epimerase"/>
</dbReference>
<evidence type="ECO:0000256" key="1">
    <source>
        <dbReference type="ARBA" id="ARBA00022723"/>
    </source>
</evidence>